<dbReference type="Gene3D" id="3.30.1150.10">
    <property type="match status" value="1"/>
</dbReference>
<dbReference type="STRING" id="339866.GCA_001418255_01800"/>
<dbReference type="Proteomes" id="UP000183649">
    <property type="component" value="Unassembled WGS sequence"/>
</dbReference>
<dbReference type="Pfam" id="PF13103">
    <property type="entry name" value="TonB_2"/>
    <property type="match status" value="1"/>
</dbReference>
<evidence type="ECO:0000256" key="2">
    <source>
        <dbReference type="ARBA" id="ARBA00022692"/>
    </source>
</evidence>
<keyword evidence="3 6" id="KW-1133">Transmembrane helix</keyword>
<dbReference type="EMBL" id="CYHF01000006">
    <property type="protein sequence ID" value="CUA97573.1"/>
    <property type="molecule type" value="Genomic_DNA"/>
</dbReference>
<dbReference type="AlphaFoldDB" id="A0A0K6I3F6"/>
<dbReference type="RefSeq" id="WP_055450691.1">
    <property type="nucleotide sequence ID" value="NZ_CYHF01000006.1"/>
</dbReference>
<feature type="region of interest" description="Disordered" evidence="5">
    <location>
        <begin position="141"/>
        <end position="179"/>
    </location>
</feature>
<dbReference type="SUPFAM" id="SSF74653">
    <property type="entry name" value="TolA/TonB C-terminal domain"/>
    <property type="match status" value="1"/>
</dbReference>
<organism evidence="7 8">
    <name type="scientific">Thiomonas bhubaneswarensis</name>
    <dbReference type="NCBI Taxonomy" id="339866"/>
    <lineage>
        <taxon>Bacteria</taxon>
        <taxon>Pseudomonadati</taxon>
        <taxon>Pseudomonadota</taxon>
        <taxon>Betaproteobacteria</taxon>
        <taxon>Burkholderiales</taxon>
        <taxon>Thiomonas</taxon>
    </lineage>
</organism>
<feature type="compositionally biased region" description="Pro residues" evidence="5">
    <location>
        <begin position="80"/>
        <end position="101"/>
    </location>
</feature>
<keyword evidence="8" id="KW-1185">Reference proteome</keyword>
<reference evidence="8" key="1">
    <citation type="submission" date="2015-08" db="EMBL/GenBank/DDBJ databases">
        <authorList>
            <person name="Varghese N."/>
        </authorList>
    </citation>
    <scope>NUCLEOTIDE SEQUENCE [LARGE SCALE GENOMIC DNA]</scope>
    <source>
        <strain evidence="8">DSM 18181</strain>
    </source>
</reference>
<evidence type="ECO:0000313" key="7">
    <source>
        <dbReference type="EMBL" id="CUA97573.1"/>
    </source>
</evidence>
<keyword evidence="2 6" id="KW-0812">Transmembrane</keyword>
<accession>A0A0K6I3F6</accession>
<evidence type="ECO:0000256" key="5">
    <source>
        <dbReference type="SAM" id="MobiDB-lite"/>
    </source>
</evidence>
<feature type="region of interest" description="Disordered" evidence="5">
    <location>
        <begin position="57"/>
        <end position="106"/>
    </location>
</feature>
<evidence type="ECO:0000256" key="1">
    <source>
        <dbReference type="ARBA" id="ARBA00004167"/>
    </source>
</evidence>
<gene>
    <name evidence="7" type="ORF">Ga0061069_1067</name>
</gene>
<dbReference type="OrthoDB" id="5298892at2"/>
<comment type="subcellular location">
    <subcellularLocation>
        <location evidence="1">Membrane</location>
        <topology evidence="1">Single-pass membrane protein</topology>
    </subcellularLocation>
</comment>
<evidence type="ECO:0000256" key="3">
    <source>
        <dbReference type="ARBA" id="ARBA00022989"/>
    </source>
</evidence>
<evidence type="ECO:0000313" key="8">
    <source>
        <dbReference type="Proteomes" id="UP000183649"/>
    </source>
</evidence>
<evidence type="ECO:0000256" key="6">
    <source>
        <dbReference type="SAM" id="Phobius"/>
    </source>
</evidence>
<proteinExistence type="predicted"/>
<dbReference type="NCBIfam" id="TIGR01352">
    <property type="entry name" value="tonB_Cterm"/>
    <property type="match status" value="1"/>
</dbReference>
<protein>
    <submittedName>
        <fullName evidence="7">TonB family C-terminal domain</fullName>
    </submittedName>
</protein>
<feature type="transmembrane region" description="Helical" evidence="6">
    <location>
        <begin position="25"/>
        <end position="46"/>
    </location>
</feature>
<keyword evidence="4 6" id="KW-0472">Membrane</keyword>
<sequence length="329" mass="36580">MSTARFPSTEPTALRPPHERGTLRAFGLAALFHLLLIALIAFGVHWKSHPPEAVEAELWSPTVQRAAPRPTAPMERKAPQPQPQPTPAPPPPQPVATPKPQPQDQQADIVLKQQREAALKKQQAQQQALLEKKLEKEQKKLAEEKQRQAEQKKQQEEKQRLAQEKQEQQDKLRQEKLEQQQKLAEQKRLEALKHKKLEQQQAQLAASSRDDYMKQLMKQAGTGAATSTGTAAQTSGPSGTYAARIAGLVRENVTYPEINQITGDPRVTVLVNLAPDGTVLTAKIERSSGVASWDQAVLRAIERVHHFPPDSNGRIWTPMLIKAGPRDPG</sequence>
<name>A0A0K6I3F6_9BURK</name>
<dbReference type="InterPro" id="IPR006260">
    <property type="entry name" value="TonB/TolA_C"/>
</dbReference>
<dbReference type="GO" id="GO:0016020">
    <property type="term" value="C:membrane"/>
    <property type="evidence" value="ECO:0007669"/>
    <property type="project" value="UniProtKB-SubCell"/>
</dbReference>
<evidence type="ECO:0000256" key="4">
    <source>
        <dbReference type="ARBA" id="ARBA00023136"/>
    </source>
</evidence>